<gene>
    <name evidence="3" type="ORF">ACFQ1S_05330</name>
</gene>
<reference evidence="4" key="1">
    <citation type="journal article" date="2019" name="Int. J. Syst. Evol. Microbiol.">
        <title>The Global Catalogue of Microorganisms (GCM) 10K type strain sequencing project: providing services to taxonomists for standard genome sequencing and annotation.</title>
        <authorList>
            <consortium name="The Broad Institute Genomics Platform"/>
            <consortium name="The Broad Institute Genome Sequencing Center for Infectious Disease"/>
            <person name="Wu L."/>
            <person name="Ma J."/>
        </authorList>
    </citation>
    <scope>NUCLEOTIDE SEQUENCE [LARGE SCALE GENOMIC DNA]</scope>
    <source>
        <strain evidence="4">JCM 31486</strain>
    </source>
</reference>
<accession>A0ABW3M347</accession>
<dbReference type="Pfam" id="PF03795">
    <property type="entry name" value="YCII"/>
    <property type="match status" value="1"/>
</dbReference>
<dbReference type="EMBL" id="JBHTIS010000193">
    <property type="protein sequence ID" value="MFD1045053.1"/>
    <property type="molecule type" value="Genomic_DNA"/>
</dbReference>
<evidence type="ECO:0000256" key="1">
    <source>
        <dbReference type="ARBA" id="ARBA00007689"/>
    </source>
</evidence>
<sequence length="109" mass="11400">MTQYLFMMIGRPAAPDAEDTVTKDYNAKWMAWIGDLAAKGALKGGGPLEAAGKVVTREEVTDLKLETLDVGAYLVVEAESMEAATAIAQSSPGTEIGATTIVRPCVPVG</sequence>
<evidence type="ECO:0000259" key="2">
    <source>
        <dbReference type="Pfam" id="PF03795"/>
    </source>
</evidence>
<dbReference type="Gene3D" id="3.30.70.1060">
    <property type="entry name" value="Dimeric alpha+beta barrel"/>
    <property type="match status" value="1"/>
</dbReference>
<comment type="caution">
    <text evidence="3">The sequence shown here is derived from an EMBL/GenBank/DDBJ whole genome shotgun (WGS) entry which is preliminary data.</text>
</comment>
<dbReference type="InterPro" id="IPR005545">
    <property type="entry name" value="YCII"/>
</dbReference>
<feature type="domain" description="YCII-related" evidence="2">
    <location>
        <begin position="8"/>
        <end position="102"/>
    </location>
</feature>
<organism evidence="3 4">
    <name type="scientific">Kibdelosporangium lantanae</name>
    <dbReference type="NCBI Taxonomy" id="1497396"/>
    <lineage>
        <taxon>Bacteria</taxon>
        <taxon>Bacillati</taxon>
        <taxon>Actinomycetota</taxon>
        <taxon>Actinomycetes</taxon>
        <taxon>Pseudonocardiales</taxon>
        <taxon>Pseudonocardiaceae</taxon>
        <taxon>Kibdelosporangium</taxon>
    </lineage>
</organism>
<comment type="similarity">
    <text evidence="1">Belongs to the YciI family.</text>
</comment>
<keyword evidence="4" id="KW-1185">Reference proteome</keyword>
<dbReference type="SUPFAM" id="SSF54909">
    <property type="entry name" value="Dimeric alpha+beta barrel"/>
    <property type="match status" value="1"/>
</dbReference>
<proteinExistence type="inferred from homology"/>
<evidence type="ECO:0000313" key="3">
    <source>
        <dbReference type="EMBL" id="MFD1045053.1"/>
    </source>
</evidence>
<dbReference type="Proteomes" id="UP001597045">
    <property type="component" value="Unassembled WGS sequence"/>
</dbReference>
<name>A0ABW3M347_9PSEU</name>
<dbReference type="InterPro" id="IPR011008">
    <property type="entry name" value="Dimeric_a/b-barrel"/>
</dbReference>
<protein>
    <submittedName>
        <fullName evidence="3">YciI family protein</fullName>
    </submittedName>
</protein>
<evidence type="ECO:0000313" key="4">
    <source>
        <dbReference type="Proteomes" id="UP001597045"/>
    </source>
</evidence>